<proteinExistence type="predicted"/>
<organism evidence="1 2">
    <name type="scientific">Streptomyces gottesmaniae</name>
    <dbReference type="NCBI Taxonomy" id="3075518"/>
    <lineage>
        <taxon>Bacteria</taxon>
        <taxon>Bacillati</taxon>
        <taxon>Actinomycetota</taxon>
        <taxon>Actinomycetes</taxon>
        <taxon>Kitasatosporales</taxon>
        <taxon>Streptomycetaceae</taxon>
        <taxon>Streptomyces</taxon>
    </lineage>
</organism>
<dbReference type="Proteomes" id="UP001180737">
    <property type="component" value="Unassembled WGS sequence"/>
</dbReference>
<evidence type="ECO:0000313" key="2">
    <source>
        <dbReference type="Proteomes" id="UP001180737"/>
    </source>
</evidence>
<accession>A0ABU2Z951</accession>
<dbReference type="EMBL" id="JAVRFJ010000046">
    <property type="protein sequence ID" value="MDT0573130.1"/>
    <property type="molecule type" value="Genomic_DNA"/>
</dbReference>
<dbReference type="RefSeq" id="WP_192829530.1">
    <property type="nucleotide sequence ID" value="NZ_JAVRFJ010000046.1"/>
</dbReference>
<reference evidence="1" key="1">
    <citation type="submission" date="2024-05" db="EMBL/GenBank/DDBJ databases">
        <title>30 novel species of actinomycetes from the DSMZ collection.</title>
        <authorList>
            <person name="Nouioui I."/>
        </authorList>
    </citation>
    <scope>NUCLEOTIDE SEQUENCE</scope>
    <source>
        <strain evidence="1">DSM 3412</strain>
    </source>
</reference>
<comment type="caution">
    <text evidence="1">The sequence shown here is derived from an EMBL/GenBank/DDBJ whole genome shotgun (WGS) entry which is preliminary data.</text>
</comment>
<keyword evidence="2" id="KW-1185">Reference proteome</keyword>
<evidence type="ECO:0000313" key="1">
    <source>
        <dbReference type="EMBL" id="MDT0573130.1"/>
    </source>
</evidence>
<sequence>MITADPGSGGFQTDPELAQRAAELAVGWVSAASSLSKDRQDQGWQLVALQHSGSGHMEMYAWEAVETWERRLAETLATADDSAEGRARIARAKEEAVSQMRDMLLSGIRTAEHLNTRREEAHQVDPRADLRRFISRNE</sequence>
<gene>
    <name evidence="1" type="ORF">RM704_37720</name>
</gene>
<name>A0ABU2Z951_9ACTN</name>
<protein>
    <submittedName>
        <fullName evidence="1">Uncharacterized protein</fullName>
    </submittedName>
</protein>